<evidence type="ECO:0000256" key="3">
    <source>
        <dbReference type="ARBA" id="ARBA00022664"/>
    </source>
</evidence>
<dbReference type="OrthoDB" id="205794at2759"/>
<evidence type="ECO:0000256" key="4">
    <source>
        <dbReference type="ARBA" id="ARBA00022728"/>
    </source>
</evidence>
<name>A0A2P6TJX9_CHLSO</name>
<dbReference type="GO" id="GO:0071013">
    <property type="term" value="C:catalytic step 2 spliceosome"/>
    <property type="evidence" value="ECO:0007669"/>
    <property type="project" value="TreeGrafter"/>
</dbReference>
<organism evidence="9 10">
    <name type="scientific">Chlorella sorokiniana</name>
    <name type="common">Freshwater green alga</name>
    <dbReference type="NCBI Taxonomy" id="3076"/>
    <lineage>
        <taxon>Eukaryota</taxon>
        <taxon>Viridiplantae</taxon>
        <taxon>Chlorophyta</taxon>
        <taxon>core chlorophytes</taxon>
        <taxon>Trebouxiophyceae</taxon>
        <taxon>Chlorellales</taxon>
        <taxon>Chlorellaceae</taxon>
        <taxon>Chlorella clade</taxon>
        <taxon>Chlorella</taxon>
    </lineage>
</organism>
<evidence type="ECO:0000256" key="8">
    <source>
        <dbReference type="SAM" id="MobiDB-lite"/>
    </source>
</evidence>
<gene>
    <name evidence="9" type="ORF">C2E21_6745</name>
</gene>
<keyword evidence="10" id="KW-1185">Reference proteome</keyword>
<dbReference type="GO" id="GO:0008380">
    <property type="term" value="P:RNA splicing"/>
    <property type="evidence" value="ECO:0007669"/>
    <property type="project" value="UniProtKB-KW"/>
</dbReference>
<dbReference type="PANTHER" id="PTHR13296">
    <property type="entry name" value="BCAS2 PROTEIN"/>
    <property type="match status" value="1"/>
</dbReference>
<evidence type="ECO:0000256" key="1">
    <source>
        <dbReference type="ARBA" id="ARBA00004123"/>
    </source>
</evidence>
<keyword evidence="4" id="KW-0747">Spliceosome</keyword>
<accession>A0A2P6TJX9</accession>
<keyword evidence="5" id="KW-0508">mRNA splicing</keyword>
<dbReference type="EMBL" id="LHPG02000013">
    <property type="protein sequence ID" value="PRW44377.1"/>
    <property type="molecule type" value="Genomic_DNA"/>
</dbReference>
<comment type="caution">
    <text evidence="9">The sequence shown here is derived from an EMBL/GenBank/DDBJ whole genome shotgun (WGS) entry which is preliminary data.</text>
</comment>
<evidence type="ECO:0000256" key="2">
    <source>
        <dbReference type="ARBA" id="ARBA00010788"/>
    </source>
</evidence>
<feature type="coiled-coil region" evidence="7">
    <location>
        <begin position="151"/>
        <end position="224"/>
    </location>
</feature>
<evidence type="ECO:0000313" key="10">
    <source>
        <dbReference type="Proteomes" id="UP000239899"/>
    </source>
</evidence>
<evidence type="ECO:0000256" key="6">
    <source>
        <dbReference type="ARBA" id="ARBA00023242"/>
    </source>
</evidence>
<evidence type="ECO:0000256" key="7">
    <source>
        <dbReference type="SAM" id="Coils"/>
    </source>
</evidence>
<comment type="similarity">
    <text evidence="2">Belongs to the SPF27 family.</text>
</comment>
<evidence type="ECO:0000256" key="5">
    <source>
        <dbReference type="ARBA" id="ARBA00023187"/>
    </source>
</evidence>
<dbReference type="AlphaFoldDB" id="A0A2P6TJX9"/>
<dbReference type="InterPro" id="IPR008409">
    <property type="entry name" value="SPF27"/>
</dbReference>
<feature type="region of interest" description="Disordered" evidence="8">
    <location>
        <begin position="225"/>
        <end position="262"/>
    </location>
</feature>
<sequence length="262" mass="29052">MAAPLQLTDVAHGEQKGWRRSQHLVDSLPYVDGLTPQEKAAVDKLIEEEMRSSSKKPTDYLNELPPLPETRFKGDELLEKEMARVAAGEPMQAMDTARYNLDPPPPTKRNDHNAWRTALDNAHAQLEHQYNRLLNLELLLKFGPDSWRLHNEALSAFVTRLQEQLAAVKQQVDTLNRERKLQQHAAGSELGKLEAEYLGLVHKNMDIEAACRGLEAEIAAMREALPRDGSGSAADGQQAAAEQQQQGGQPNGVGEPAEGMQD</sequence>
<protein>
    <submittedName>
        <fullName evidence="9">Pre-mRNA-splicing factor SPF27-like protein isoform B</fullName>
    </submittedName>
</protein>
<dbReference type="GO" id="GO:0071011">
    <property type="term" value="C:precatalytic spliceosome"/>
    <property type="evidence" value="ECO:0007669"/>
    <property type="project" value="TreeGrafter"/>
</dbReference>
<dbReference type="PANTHER" id="PTHR13296:SF0">
    <property type="entry name" value="PRE-MRNA-SPLICING FACTOR SPF27"/>
    <property type="match status" value="1"/>
</dbReference>
<keyword evidence="3" id="KW-0507">mRNA processing</keyword>
<keyword evidence="7" id="KW-0175">Coiled coil</keyword>
<dbReference type="GO" id="GO:0000974">
    <property type="term" value="C:Prp19 complex"/>
    <property type="evidence" value="ECO:0007669"/>
    <property type="project" value="TreeGrafter"/>
</dbReference>
<keyword evidence="6" id="KW-0539">Nucleus</keyword>
<feature type="region of interest" description="Disordered" evidence="8">
    <location>
        <begin position="49"/>
        <end position="68"/>
    </location>
</feature>
<comment type="subcellular location">
    <subcellularLocation>
        <location evidence="1">Nucleus</location>
    </subcellularLocation>
</comment>
<feature type="compositionally biased region" description="Basic and acidic residues" evidence="8">
    <location>
        <begin position="49"/>
        <end position="58"/>
    </location>
</feature>
<proteinExistence type="inferred from homology"/>
<dbReference type="GO" id="GO:0006397">
    <property type="term" value="P:mRNA processing"/>
    <property type="evidence" value="ECO:0007669"/>
    <property type="project" value="UniProtKB-KW"/>
</dbReference>
<reference evidence="9 10" key="1">
    <citation type="journal article" date="2018" name="Plant J.">
        <title>Genome sequences of Chlorella sorokiniana UTEX 1602 and Micractinium conductrix SAG 241.80: implications to maltose excretion by a green alga.</title>
        <authorList>
            <person name="Arriola M.B."/>
            <person name="Velmurugan N."/>
            <person name="Zhang Y."/>
            <person name="Plunkett M.H."/>
            <person name="Hondzo H."/>
            <person name="Barney B.M."/>
        </authorList>
    </citation>
    <scope>NUCLEOTIDE SEQUENCE [LARGE SCALE GENOMIC DNA]</scope>
    <source>
        <strain evidence="10">UTEX 1602</strain>
    </source>
</reference>
<feature type="compositionally biased region" description="Low complexity" evidence="8">
    <location>
        <begin position="228"/>
        <end position="248"/>
    </location>
</feature>
<evidence type="ECO:0000313" key="9">
    <source>
        <dbReference type="EMBL" id="PRW44377.1"/>
    </source>
</evidence>
<dbReference type="Pfam" id="PF05700">
    <property type="entry name" value="BCAS2"/>
    <property type="match status" value="1"/>
</dbReference>
<dbReference type="Proteomes" id="UP000239899">
    <property type="component" value="Unassembled WGS sequence"/>
</dbReference>